<dbReference type="Proteomes" id="UP001140453">
    <property type="component" value="Unassembled WGS sequence"/>
</dbReference>
<feature type="compositionally biased region" description="Low complexity" evidence="1">
    <location>
        <begin position="147"/>
        <end position="163"/>
    </location>
</feature>
<sequence length="260" mass="28651">MPSLSTLFKKRRSQQSPPTKDQNDRGDSLRGVTRLDYGSGCETTTTSQGAELEALARLADSSDDQAIAAPTIATGPRRHSAAPRSGGGTGRLNRYVSTHDPFRRFRSRSTQFRVSGVMEGDARTRLSWPARRSTSESPDVTGAEYEQAQAQAQTQPQLPAPQRATDERPPRNIVISAREASLAALERPRAATRAGDVEEGVQEQQQRLTREDSEVRLEKAPRSHSHSYSKSSTSFGMQKLKRLPSLSLKRGFSRRMSTAI</sequence>
<gene>
    <name evidence="2" type="ORF">N0V93_009615</name>
</gene>
<dbReference type="EMBL" id="JAPEVB010000006">
    <property type="protein sequence ID" value="KAJ4386717.1"/>
    <property type="molecule type" value="Genomic_DNA"/>
</dbReference>
<feature type="compositionally biased region" description="Basic and acidic residues" evidence="1">
    <location>
        <begin position="208"/>
        <end position="221"/>
    </location>
</feature>
<feature type="region of interest" description="Disordered" evidence="1">
    <location>
        <begin position="127"/>
        <end position="171"/>
    </location>
</feature>
<accession>A0A9W8YK82</accession>
<feature type="region of interest" description="Disordered" evidence="1">
    <location>
        <begin position="183"/>
        <end position="236"/>
    </location>
</feature>
<comment type="caution">
    <text evidence="2">The sequence shown here is derived from an EMBL/GenBank/DDBJ whole genome shotgun (WGS) entry which is preliminary data.</text>
</comment>
<keyword evidence="3" id="KW-1185">Reference proteome</keyword>
<evidence type="ECO:0000256" key="1">
    <source>
        <dbReference type="SAM" id="MobiDB-lite"/>
    </source>
</evidence>
<reference evidence="2" key="1">
    <citation type="submission" date="2022-10" db="EMBL/GenBank/DDBJ databases">
        <title>Tapping the CABI collections for fungal endophytes: first genome assemblies for Collariella, Neodidymelliopsis, Ascochyta clinopodiicola, Didymella pomorum, Didymosphaeria variabile, Neocosmospora piperis and Neocucurbitaria cava.</title>
        <authorList>
            <person name="Hill R."/>
        </authorList>
    </citation>
    <scope>NUCLEOTIDE SEQUENCE</scope>
    <source>
        <strain evidence="2">IMI 355082</strain>
    </source>
</reference>
<dbReference type="AlphaFoldDB" id="A0A9W8YK82"/>
<evidence type="ECO:0000313" key="2">
    <source>
        <dbReference type="EMBL" id="KAJ4386717.1"/>
    </source>
</evidence>
<organism evidence="2 3">
    <name type="scientific">Gnomoniopsis smithogilvyi</name>
    <dbReference type="NCBI Taxonomy" id="1191159"/>
    <lineage>
        <taxon>Eukaryota</taxon>
        <taxon>Fungi</taxon>
        <taxon>Dikarya</taxon>
        <taxon>Ascomycota</taxon>
        <taxon>Pezizomycotina</taxon>
        <taxon>Sordariomycetes</taxon>
        <taxon>Sordariomycetidae</taxon>
        <taxon>Diaporthales</taxon>
        <taxon>Gnomoniaceae</taxon>
        <taxon>Gnomoniopsis</taxon>
    </lineage>
</organism>
<evidence type="ECO:0000313" key="3">
    <source>
        <dbReference type="Proteomes" id="UP001140453"/>
    </source>
</evidence>
<feature type="region of interest" description="Disordered" evidence="1">
    <location>
        <begin position="1"/>
        <end position="97"/>
    </location>
</feature>
<protein>
    <submittedName>
        <fullName evidence="2">Uncharacterized protein</fullName>
    </submittedName>
</protein>
<name>A0A9W8YK82_9PEZI</name>
<proteinExistence type="predicted"/>